<evidence type="ECO:0000313" key="4">
    <source>
        <dbReference type="EMBL" id="MCW1923796.1"/>
    </source>
</evidence>
<accession>A0ABT3GJZ9</accession>
<evidence type="ECO:0000256" key="2">
    <source>
        <dbReference type="SAM" id="Phobius"/>
    </source>
</evidence>
<name>A0ABT3GJZ9_9BACT</name>
<dbReference type="Pfam" id="PF04280">
    <property type="entry name" value="Tim44"/>
    <property type="match status" value="1"/>
</dbReference>
<dbReference type="InterPro" id="IPR007379">
    <property type="entry name" value="Tim44-like_dom"/>
</dbReference>
<feature type="compositionally biased region" description="Low complexity" evidence="1">
    <location>
        <begin position="40"/>
        <end position="94"/>
    </location>
</feature>
<protein>
    <submittedName>
        <fullName evidence="4">TIM44-like domain-containing protein</fullName>
    </submittedName>
</protein>
<keyword evidence="2" id="KW-0812">Transmembrane</keyword>
<keyword evidence="5" id="KW-1185">Reference proteome</keyword>
<evidence type="ECO:0000313" key="5">
    <source>
        <dbReference type="Proteomes" id="UP001320876"/>
    </source>
</evidence>
<feature type="transmembrane region" description="Helical" evidence="2">
    <location>
        <begin position="101"/>
        <end position="119"/>
    </location>
</feature>
<organism evidence="4 5">
    <name type="scientific">Luteolibacter arcticus</name>
    <dbReference type="NCBI Taxonomy" id="1581411"/>
    <lineage>
        <taxon>Bacteria</taxon>
        <taxon>Pseudomonadati</taxon>
        <taxon>Verrucomicrobiota</taxon>
        <taxon>Verrucomicrobiia</taxon>
        <taxon>Verrucomicrobiales</taxon>
        <taxon>Verrucomicrobiaceae</taxon>
        <taxon>Luteolibacter</taxon>
    </lineage>
</organism>
<feature type="domain" description="Tim44-like" evidence="3">
    <location>
        <begin position="347"/>
        <end position="523"/>
    </location>
</feature>
<evidence type="ECO:0000259" key="3">
    <source>
        <dbReference type="SMART" id="SM00978"/>
    </source>
</evidence>
<dbReference type="RefSeq" id="WP_264487904.1">
    <property type="nucleotide sequence ID" value="NZ_JAPDDT010000005.1"/>
</dbReference>
<dbReference type="SMART" id="SM00978">
    <property type="entry name" value="Tim44"/>
    <property type="match status" value="2"/>
</dbReference>
<gene>
    <name evidence="4" type="ORF">OKA05_14610</name>
</gene>
<dbReference type="Proteomes" id="UP001320876">
    <property type="component" value="Unassembled WGS sequence"/>
</dbReference>
<evidence type="ECO:0000256" key="1">
    <source>
        <dbReference type="SAM" id="MobiDB-lite"/>
    </source>
</evidence>
<keyword evidence="2" id="KW-1133">Transmembrane helix</keyword>
<sequence>MKPRSALLCLPAFLGLLLWLGLGISEDAAARAGGAGGGSTSSKSSGSKSSGSRSSGSRSSGSKSSGRSSYRSNYSGGSSSRGSSYGSSGSRGTSGSGSLKFTFVLLTIGVGVAVAAVILHRRSMAARFPPPTERERSRIRTAPINGPRGLDEFLHAHPDFDPGAFAAKVRSAFMKIQRAWTEQDLSSVRPFLSDGMYQRFATQFRMMELLKQRNVLDEIQVFGAHPIDYRIDGAFDVIDVWISAAMSDSFTCELDPSMNSESHDPFIEHWSFIRKRGAADSGFDIVSDKNCPSCAAELPADMGELCRCTHCQVLVNSGDFDWVLAEITQEADYDIGSRMTPLVSPELEEAMAAVAGKCPDFSRQVVEDKASNAFMQIMTAYATRNPASVRRFVTDELFAGLSAKIPDHGSIFHRIYLNECVLLNVGQQGAVHRCDVGLSASMQRAGLLPAGGLALLDAGPRRRDFTLTLERDIDAVPEKGSLYQHQCSACGGRVGDTLDVTCQYCGTALNSTRHEWIVSGFEEN</sequence>
<dbReference type="Gene3D" id="3.10.450.240">
    <property type="match status" value="1"/>
</dbReference>
<proteinExistence type="predicted"/>
<dbReference type="InterPro" id="IPR032710">
    <property type="entry name" value="NTF2-like_dom_sf"/>
</dbReference>
<comment type="caution">
    <text evidence="4">The sequence shown here is derived from an EMBL/GenBank/DDBJ whole genome shotgun (WGS) entry which is preliminary data.</text>
</comment>
<keyword evidence="2" id="KW-0472">Membrane</keyword>
<reference evidence="4 5" key="1">
    <citation type="submission" date="2022-10" db="EMBL/GenBank/DDBJ databases">
        <title>Luteolibacter arcticus strain CCTCC AB 2014275, whole genome shotgun sequencing project.</title>
        <authorList>
            <person name="Zhao G."/>
            <person name="Shen L."/>
        </authorList>
    </citation>
    <scope>NUCLEOTIDE SEQUENCE [LARGE SCALE GENOMIC DNA]</scope>
    <source>
        <strain evidence="4 5">CCTCC AB 2014275</strain>
    </source>
</reference>
<dbReference type="SUPFAM" id="SSF54427">
    <property type="entry name" value="NTF2-like"/>
    <property type="match status" value="1"/>
</dbReference>
<feature type="domain" description="Tim44-like" evidence="3">
    <location>
        <begin position="146"/>
        <end position="329"/>
    </location>
</feature>
<feature type="region of interest" description="Disordered" evidence="1">
    <location>
        <begin position="33"/>
        <end position="94"/>
    </location>
</feature>
<dbReference type="EMBL" id="JAPDDT010000005">
    <property type="protein sequence ID" value="MCW1923796.1"/>
    <property type="molecule type" value="Genomic_DNA"/>
</dbReference>